<evidence type="ECO:0000313" key="4">
    <source>
        <dbReference type="Proteomes" id="UP000525298"/>
    </source>
</evidence>
<evidence type="ECO:0000259" key="2">
    <source>
        <dbReference type="PROSITE" id="PS50989"/>
    </source>
</evidence>
<dbReference type="InterPro" id="IPR029045">
    <property type="entry name" value="ClpP/crotonase-like_dom_sf"/>
</dbReference>
<sequence>MPVFKSRIQPRSAEFQANREHMEAGVAQVREIEKRVLETAEAKIPRYRKRGYISPRERLNLLLDPGAPFLELYSLAGYMQGNDTDGSAAGGTCIAGIGYVKGTRCAIYVDDYLTKGGSISRYGAEKRMNMQMIALKKKMPFIVLAQSAGGDLREAGDMFGASGKFFANQARLSAAGIPQITVVHGSATAGGAYQPGLSDYIVMIRRQSTVYLAGPPLLKAATGEIATDEEIGGAELHCQVSGVSDYMAENDADGIRLARQIMEKIQWNKNLPALSQKDYAAPVYPPEEMIGIVPVDPKEPYDCREIMARIADGSDILDFKADYDAGTVCAFMEVHGQACGVLGNNAPITSDGAAKAAQFMQLCEQSDTPLVFLHNTTGFLVGTEAESRGIIKHGSKMIQAVTNTTVPKIAFIVGGSYGAGNYAMCGRGMDPDFVFAWPRSVVSIMGPAQAGSVLRQVAHARMEKMGQVDENFLDQIEADTRKALEERSHALANTARLWDDGLIDPRDTRSILGFVLDICHEAKIRRVKPNTFGIARM</sequence>
<dbReference type="FunFam" id="3.90.226.10:FF:000021">
    <property type="entry name" value="Acetyl-CoA carboxylase carboxyltransferase subunit"/>
    <property type="match status" value="1"/>
</dbReference>
<proteinExistence type="predicted"/>
<dbReference type="PANTHER" id="PTHR22855:SF46">
    <property type="entry name" value="METHYLCROTONOYL-COA CARBOXYLASE"/>
    <property type="match status" value="1"/>
</dbReference>
<dbReference type="InterPro" id="IPR045190">
    <property type="entry name" value="MCCB/AccD1-like"/>
</dbReference>
<dbReference type="Pfam" id="PF01039">
    <property type="entry name" value="Carboxyl_trans"/>
    <property type="match status" value="1"/>
</dbReference>
<keyword evidence="3" id="KW-0436">Ligase</keyword>
<evidence type="ECO:0000259" key="1">
    <source>
        <dbReference type="PROSITE" id="PS50980"/>
    </source>
</evidence>
<dbReference type="PANTHER" id="PTHR22855">
    <property type="entry name" value="ACETYL, PROPIONYL, PYRUVATE, AND GLUTACONYL CARBOXYLASE-RELATED"/>
    <property type="match status" value="1"/>
</dbReference>
<evidence type="ECO:0000313" key="3">
    <source>
        <dbReference type="EMBL" id="MBA2880474.1"/>
    </source>
</evidence>
<dbReference type="PROSITE" id="PS50980">
    <property type="entry name" value="COA_CT_NTER"/>
    <property type="match status" value="1"/>
</dbReference>
<feature type="domain" description="CoA carboxyltransferase N-terminal" evidence="1">
    <location>
        <begin position="21"/>
        <end position="277"/>
    </location>
</feature>
<dbReference type="EMBL" id="JACDUS010000002">
    <property type="protein sequence ID" value="MBA2880474.1"/>
    <property type="molecule type" value="Genomic_DNA"/>
</dbReference>
<dbReference type="InterPro" id="IPR011763">
    <property type="entry name" value="COA_CT_C"/>
</dbReference>
<dbReference type="GO" id="GO:0047925">
    <property type="term" value="F:geranoyl-CoA carboxylase activity"/>
    <property type="evidence" value="ECO:0007669"/>
    <property type="project" value="UniProtKB-EC"/>
</dbReference>
<organism evidence="3 4">
    <name type="scientific">Desulfosalsimonas propionicica</name>
    <dbReference type="NCBI Taxonomy" id="332175"/>
    <lineage>
        <taxon>Bacteria</taxon>
        <taxon>Pseudomonadati</taxon>
        <taxon>Thermodesulfobacteriota</taxon>
        <taxon>Desulfobacteria</taxon>
        <taxon>Desulfobacterales</taxon>
        <taxon>Desulfosalsimonadaceae</taxon>
        <taxon>Desulfosalsimonas</taxon>
    </lineage>
</organism>
<accession>A0A7W0HJQ1</accession>
<dbReference type="Proteomes" id="UP000525298">
    <property type="component" value="Unassembled WGS sequence"/>
</dbReference>
<protein>
    <submittedName>
        <fullName evidence="3">Geranyl-CoA carboxylase beta subunit</fullName>
        <ecNumber evidence="3">6.4.1.5</ecNumber>
    </submittedName>
</protein>
<dbReference type="SUPFAM" id="SSF52096">
    <property type="entry name" value="ClpP/crotonase"/>
    <property type="match status" value="2"/>
</dbReference>
<gene>
    <name evidence="3" type="ORF">HNR65_000792</name>
</gene>
<comment type="caution">
    <text evidence="3">The sequence shown here is derived from an EMBL/GenBank/DDBJ whole genome shotgun (WGS) entry which is preliminary data.</text>
</comment>
<dbReference type="AlphaFoldDB" id="A0A7W0HJQ1"/>
<dbReference type="PROSITE" id="PS50989">
    <property type="entry name" value="COA_CT_CTER"/>
    <property type="match status" value="1"/>
</dbReference>
<dbReference type="EC" id="6.4.1.5" evidence="3"/>
<name>A0A7W0HJQ1_9BACT</name>
<dbReference type="Gene3D" id="3.90.226.10">
    <property type="entry name" value="2-enoyl-CoA Hydratase, Chain A, domain 1"/>
    <property type="match status" value="2"/>
</dbReference>
<keyword evidence="4" id="KW-1185">Reference proteome</keyword>
<dbReference type="InterPro" id="IPR034733">
    <property type="entry name" value="AcCoA_carboxyl_beta"/>
</dbReference>
<reference evidence="3 4" key="1">
    <citation type="submission" date="2020-07" db="EMBL/GenBank/DDBJ databases">
        <title>Genomic Encyclopedia of Type Strains, Phase IV (KMG-IV): sequencing the most valuable type-strain genomes for metagenomic binning, comparative biology and taxonomic classification.</title>
        <authorList>
            <person name="Goeker M."/>
        </authorList>
    </citation>
    <scope>NUCLEOTIDE SEQUENCE [LARGE SCALE GENOMIC DNA]</scope>
    <source>
        <strain evidence="3 4">DSM 17721</strain>
    </source>
</reference>
<dbReference type="RefSeq" id="WP_181550154.1">
    <property type="nucleotide sequence ID" value="NZ_JACDUS010000002.1"/>
</dbReference>
<dbReference type="InterPro" id="IPR011762">
    <property type="entry name" value="COA_CT_N"/>
</dbReference>
<feature type="domain" description="CoA carboxyltransferase C-terminal" evidence="2">
    <location>
        <begin position="285"/>
        <end position="537"/>
    </location>
</feature>